<dbReference type="Proteomes" id="UP000321085">
    <property type="component" value="Unassembled WGS sequence"/>
</dbReference>
<evidence type="ECO:0000313" key="1">
    <source>
        <dbReference type="EMBL" id="GEO17236.1"/>
    </source>
</evidence>
<dbReference type="RefSeq" id="WP_147022218.1">
    <property type="nucleotide sequence ID" value="NZ_BJYU01000096.1"/>
</dbReference>
<proteinExistence type="predicted"/>
<dbReference type="InterPro" id="IPR018727">
    <property type="entry name" value="DUF2267"/>
</dbReference>
<keyword evidence="2" id="KW-1185">Reference proteome</keyword>
<dbReference type="Gene3D" id="1.10.490.110">
    <property type="entry name" value="Uncharacterized conserved protein DUF2267"/>
    <property type="match status" value="1"/>
</dbReference>
<comment type="caution">
    <text evidence="1">The sequence shown here is derived from an EMBL/GenBank/DDBJ whole genome shotgun (WGS) entry which is preliminary data.</text>
</comment>
<accession>A0A512BZ45</accession>
<reference evidence="1 2" key="1">
    <citation type="submission" date="2019-07" db="EMBL/GenBank/DDBJ databases">
        <title>Whole genome shotgun sequence of Microvirga aerophila NBRC 106136.</title>
        <authorList>
            <person name="Hosoyama A."/>
            <person name="Uohara A."/>
            <person name="Ohji S."/>
            <person name="Ichikawa N."/>
        </authorList>
    </citation>
    <scope>NUCLEOTIDE SEQUENCE [LARGE SCALE GENOMIC DNA]</scope>
    <source>
        <strain evidence="1 2">NBRC 106136</strain>
    </source>
</reference>
<dbReference type="Pfam" id="PF10025">
    <property type="entry name" value="DUF2267"/>
    <property type="match status" value="1"/>
</dbReference>
<organism evidence="1 2">
    <name type="scientific">Microvirga aerophila</name>
    <dbReference type="NCBI Taxonomy" id="670291"/>
    <lineage>
        <taxon>Bacteria</taxon>
        <taxon>Pseudomonadati</taxon>
        <taxon>Pseudomonadota</taxon>
        <taxon>Alphaproteobacteria</taxon>
        <taxon>Hyphomicrobiales</taxon>
        <taxon>Methylobacteriaceae</taxon>
        <taxon>Microvirga</taxon>
    </lineage>
</organism>
<name>A0A512BZ45_9HYPH</name>
<dbReference type="AlphaFoldDB" id="A0A512BZ45"/>
<evidence type="ECO:0008006" key="3">
    <source>
        <dbReference type="Google" id="ProtNLM"/>
    </source>
</evidence>
<gene>
    <name evidence="1" type="ORF">MAE02_49320</name>
</gene>
<dbReference type="InterPro" id="IPR038282">
    <property type="entry name" value="DUF2267_sf"/>
</dbReference>
<protein>
    <recommendedName>
        <fullName evidence="3">DUF2267 domain-containing protein</fullName>
    </recommendedName>
</protein>
<dbReference type="EMBL" id="BJYU01000096">
    <property type="protein sequence ID" value="GEO17236.1"/>
    <property type="molecule type" value="Genomic_DNA"/>
</dbReference>
<evidence type="ECO:0000313" key="2">
    <source>
        <dbReference type="Proteomes" id="UP000321085"/>
    </source>
</evidence>
<sequence>MSASGLDVFDKTLQTTHIWLNEIMDEIGADKPVAWSVLGAVVRAVRDRIPLGLAAHLGAELPLLVRGVYYDQWSPATPPERYRSLDRFLDRVTANLGAIHPVDPHSAARAVFRVLSRHVPEGQIRAVREALPAGVRALWPPEMGNVGDPASVVLGRVTAQPEPARNIRT</sequence>